<protein>
    <submittedName>
        <fullName evidence="1">Uncharacterized protein</fullName>
    </submittedName>
</protein>
<dbReference type="EMBL" id="REGN01006626">
    <property type="protein sequence ID" value="RNA08799.1"/>
    <property type="molecule type" value="Genomic_DNA"/>
</dbReference>
<name>A0A3M7QC27_BRAPC</name>
<sequence length="122" mass="14235">MHHPRRFRNFLNDLIKSGEDPNKKPDYRTHILQNTATKCRRIFVQFLMKRNTPQNSLKSSKSFVFDGLALRSEPCMDSISLSLFMAKESNNFLLLQSKSLKELLAKQAKLFTNILSFELKKL</sequence>
<comment type="caution">
    <text evidence="1">The sequence shown here is derived from an EMBL/GenBank/DDBJ whole genome shotgun (WGS) entry which is preliminary data.</text>
</comment>
<dbReference type="AlphaFoldDB" id="A0A3M7QC27"/>
<gene>
    <name evidence="1" type="ORF">BpHYR1_034879</name>
</gene>
<proteinExistence type="predicted"/>
<organism evidence="1 2">
    <name type="scientific">Brachionus plicatilis</name>
    <name type="common">Marine rotifer</name>
    <name type="synonym">Brachionus muelleri</name>
    <dbReference type="NCBI Taxonomy" id="10195"/>
    <lineage>
        <taxon>Eukaryota</taxon>
        <taxon>Metazoa</taxon>
        <taxon>Spiralia</taxon>
        <taxon>Gnathifera</taxon>
        <taxon>Rotifera</taxon>
        <taxon>Eurotatoria</taxon>
        <taxon>Monogononta</taxon>
        <taxon>Pseudotrocha</taxon>
        <taxon>Ploima</taxon>
        <taxon>Brachionidae</taxon>
        <taxon>Brachionus</taxon>
    </lineage>
</organism>
<reference evidence="1 2" key="1">
    <citation type="journal article" date="2018" name="Sci. Rep.">
        <title>Genomic signatures of local adaptation to the degree of environmental predictability in rotifers.</title>
        <authorList>
            <person name="Franch-Gras L."/>
            <person name="Hahn C."/>
            <person name="Garcia-Roger E.M."/>
            <person name="Carmona M.J."/>
            <person name="Serra M."/>
            <person name="Gomez A."/>
        </authorList>
    </citation>
    <scope>NUCLEOTIDE SEQUENCE [LARGE SCALE GENOMIC DNA]</scope>
    <source>
        <strain evidence="1">HYR1</strain>
    </source>
</reference>
<accession>A0A3M7QC27</accession>
<keyword evidence="2" id="KW-1185">Reference proteome</keyword>
<evidence type="ECO:0000313" key="1">
    <source>
        <dbReference type="EMBL" id="RNA08799.1"/>
    </source>
</evidence>
<dbReference type="Proteomes" id="UP000276133">
    <property type="component" value="Unassembled WGS sequence"/>
</dbReference>
<evidence type="ECO:0000313" key="2">
    <source>
        <dbReference type="Proteomes" id="UP000276133"/>
    </source>
</evidence>